<feature type="transmembrane region" description="Helical" evidence="8">
    <location>
        <begin position="124"/>
        <end position="147"/>
    </location>
</feature>
<comment type="similarity">
    <text evidence="2">Belongs to the binding-protein-dependent transport system permease family. FecCD subfamily.</text>
</comment>
<dbReference type="Gene3D" id="1.10.3470.10">
    <property type="entry name" value="ABC transporter involved in vitamin B12 uptake, BtuC"/>
    <property type="match status" value="1"/>
</dbReference>
<evidence type="ECO:0000313" key="9">
    <source>
        <dbReference type="EMBL" id="KUK36554.1"/>
    </source>
</evidence>
<dbReference type="Proteomes" id="UP000053326">
    <property type="component" value="Unassembled WGS sequence"/>
</dbReference>
<evidence type="ECO:0000256" key="7">
    <source>
        <dbReference type="ARBA" id="ARBA00023136"/>
    </source>
</evidence>
<reference evidence="10" key="1">
    <citation type="journal article" date="2015" name="MBio">
        <title>Genome-Resolved Metagenomic Analysis Reveals Roles for Candidate Phyla and Other Microbial Community Members in Biogeochemical Transformations in Oil Reservoirs.</title>
        <authorList>
            <person name="Hu P."/>
            <person name="Tom L."/>
            <person name="Singh A."/>
            <person name="Thomas B.C."/>
            <person name="Baker B.J."/>
            <person name="Piceno Y.M."/>
            <person name="Andersen G.L."/>
            <person name="Banfield J.F."/>
        </authorList>
    </citation>
    <scope>NUCLEOTIDE SEQUENCE [LARGE SCALE GENOMIC DNA]</scope>
</reference>
<keyword evidence="7 8" id="KW-0472">Membrane</keyword>
<dbReference type="FunFam" id="1.10.3470.10:FF:000001">
    <property type="entry name" value="Vitamin B12 ABC transporter permease BtuC"/>
    <property type="match status" value="1"/>
</dbReference>
<comment type="subcellular location">
    <subcellularLocation>
        <location evidence="1">Cell membrane</location>
        <topology evidence="1">Multi-pass membrane protein</topology>
    </subcellularLocation>
</comment>
<keyword evidence="5 8" id="KW-0812">Transmembrane</keyword>
<evidence type="ECO:0000256" key="2">
    <source>
        <dbReference type="ARBA" id="ARBA00007935"/>
    </source>
</evidence>
<dbReference type="GO" id="GO:0022857">
    <property type="term" value="F:transmembrane transporter activity"/>
    <property type="evidence" value="ECO:0007669"/>
    <property type="project" value="InterPro"/>
</dbReference>
<proteinExistence type="inferred from homology"/>
<name>A0A101FGE9_9THEO</name>
<dbReference type="AlphaFoldDB" id="A0A101FGE9"/>
<evidence type="ECO:0000256" key="5">
    <source>
        <dbReference type="ARBA" id="ARBA00022692"/>
    </source>
</evidence>
<protein>
    <submittedName>
        <fullName evidence="9">ABC transporter, permease protein FecCD</fullName>
    </submittedName>
</protein>
<gene>
    <name evidence="9" type="ORF">XD66_0736</name>
</gene>
<feature type="transmembrane region" description="Helical" evidence="8">
    <location>
        <begin position="154"/>
        <end position="179"/>
    </location>
</feature>
<dbReference type="InterPro" id="IPR000522">
    <property type="entry name" value="ABC_transptr_permease_BtuC"/>
</dbReference>
<dbReference type="PANTHER" id="PTHR30472:SF41">
    <property type="entry name" value="TRANSPORT SYSTEM PERMEASE PROTEIN"/>
    <property type="match status" value="1"/>
</dbReference>
<feature type="transmembrane region" description="Helical" evidence="8">
    <location>
        <begin position="317"/>
        <end position="336"/>
    </location>
</feature>
<feature type="transmembrane region" description="Helical" evidence="8">
    <location>
        <begin position="199"/>
        <end position="221"/>
    </location>
</feature>
<dbReference type="SUPFAM" id="SSF81345">
    <property type="entry name" value="ABC transporter involved in vitamin B12 uptake, BtuC"/>
    <property type="match status" value="1"/>
</dbReference>
<keyword evidence="6 8" id="KW-1133">Transmembrane helix</keyword>
<keyword evidence="3" id="KW-0813">Transport</keyword>
<evidence type="ECO:0000313" key="10">
    <source>
        <dbReference type="Proteomes" id="UP000053326"/>
    </source>
</evidence>
<evidence type="ECO:0000256" key="3">
    <source>
        <dbReference type="ARBA" id="ARBA00022448"/>
    </source>
</evidence>
<evidence type="ECO:0000256" key="1">
    <source>
        <dbReference type="ARBA" id="ARBA00004651"/>
    </source>
</evidence>
<dbReference type="EMBL" id="LGFO01000075">
    <property type="protein sequence ID" value="KUK36554.1"/>
    <property type="molecule type" value="Genomic_DNA"/>
</dbReference>
<feature type="transmembrane region" description="Helical" evidence="8">
    <location>
        <begin position="69"/>
        <end position="89"/>
    </location>
</feature>
<accession>A0A101FGE9</accession>
<dbReference type="CDD" id="cd06550">
    <property type="entry name" value="TM_ABC_iron-siderophores_like"/>
    <property type="match status" value="1"/>
</dbReference>
<comment type="caution">
    <text evidence="9">The sequence shown here is derived from an EMBL/GenBank/DDBJ whole genome shotgun (WGS) entry which is preliminary data.</text>
</comment>
<evidence type="ECO:0000256" key="6">
    <source>
        <dbReference type="ARBA" id="ARBA00022989"/>
    </source>
</evidence>
<keyword evidence="4" id="KW-1003">Cell membrane</keyword>
<sequence length="342" mass="36223">MIAFRLDKRNKMPLLFVLFVAMLILFAVLNIVLGSVRISLHDLVRVLLRQGENAVYDKVVWDIRLPRTLAAILGGAALSVSGLLLQIFFRNPIVDPYVLGVSSGATLIVAILMLTGVVLEMGTIPPYLLSLGAFAGALAVVILIVAVSGRVKQVVTLLVIGLMIGYVCGAGTTILEALAEKENLHNFVLWTMGSFSGFGWEQVSVLAVAGGVLLAVSYLLCKPLNALLLGEDYARSMGVNIKSLRVVLVLIASTLTALVTAFAGPVAFIGLAAPHIARLTLGTSDNRALIPATILLGAVITNLCDLLARILFAPVELPISAISSLIGAPIVIVLLMKRRTSL</sequence>
<feature type="transmembrane region" description="Helical" evidence="8">
    <location>
        <begin position="289"/>
        <end position="311"/>
    </location>
</feature>
<evidence type="ECO:0000256" key="4">
    <source>
        <dbReference type="ARBA" id="ARBA00022475"/>
    </source>
</evidence>
<feature type="transmembrane region" description="Helical" evidence="8">
    <location>
        <begin position="96"/>
        <end position="118"/>
    </location>
</feature>
<organism evidence="9 10">
    <name type="scientific">Thermacetogenium phaeum</name>
    <dbReference type="NCBI Taxonomy" id="85874"/>
    <lineage>
        <taxon>Bacteria</taxon>
        <taxon>Bacillati</taxon>
        <taxon>Bacillota</taxon>
        <taxon>Clostridia</taxon>
        <taxon>Thermoanaerobacterales</taxon>
        <taxon>Thermoanaerobacteraceae</taxon>
        <taxon>Thermacetogenium</taxon>
    </lineage>
</organism>
<dbReference type="PANTHER" id="PTHR30472">
    <property type="entry name" value="FERRIC ENTEROBACTIN TRANSPORT SYSTEM PERMEASE PROTEIN"/>
    <property type="match status" value="1"/>
</dbReference>
<dbReference type="InterPro" id="IPR037294">
    <property type="entry name" value="ABC_BtuC-like"/>
</dbReference>
<dbReference type="Pfam" id="PF01032">
    <property type="entry name" value="FecCD"/>
    <property type="match status" value="1"/>
</dbReference>
<dbReference type="GO" id="GO:0005886">
    <property type="term" value="C:plasma membrane"/>
    <property type="evidence" value="ECO:0007669"/>
    <property type="project" value="UniProtKB-SubCell"/>
</dbReference>
<evidence type="ECO:0000256" key="8">
    <source>
        <dbReference type="SAM" id="Phobius"/>
    </source>
</evidence>
<dbReference type="GO" id="GO:0033214">
    <property type="term" value="P:siderophore-iron import into cell"/>
    <property type="evidence" value="ECO:0007669"/>
    <property type="project" value="TreeGrafter"/>
</dbReference>